<proteinExistence type="inferred from homology"/>
<dbReference type="GO" id="GO:0000271">
    <property type="term" value="P:polysaccharide biosynthetic process"/>
    <property type="evidence" value="ECO:0007669"/>
    <property type="project" value="InterPro"/>
</dbReference>
<dbReference type="AlphaFoldDB" id="A0A7L5ALW3"/>
<keyword evidence="5 6" id="KW-0472">Membrane</keyword>
<evidence type="ECO:0000313" key="9">
    <source>
        <dbReference type="Proteomes" id="UP000464507"/>
    </source>
</evidence>
<gene>
    <name evidence="8" type="ORF">BHD05_15340</name>
</gene>
<reference evidence="8 9" key="1">
    <citation type="submission" date="2016-09" db="EMBL/GenBank/DDBJ databases">
        <title>Complete genome sequence of microbes from the polar regions.</title>
        <authorList>
            <person name="Liao L."/>
            <person name="Chen B."/>
        </authorList>
    </citation>
    <scope>NUCLEOTIDE SEQUENCE [LARGE SCALE GENOMIC DNA]</scope>
    <source>
        <strain evidence="8 9">ZS314</strain>
    </source>
</reference>
<feature type="transmembrane region" description="Helical" evidence="6">
    <location>
        <begin position="16"/>
        <end position="34"/>
    </location>
</feature>
<evidence type="ECO:0000256" key="1">
    <source>
        <dbReference type="ARBA" id="ARBA00004141"/>
    </source>
</evidence>
<dbReference type="InterPro" id="IPR007267">
    <property type="entry name" value="GtrA_DPMS_TM"/>
</dbReference>
<feature type="transmembrane region" description="Helical" evidence="6">
    <location>
        <begin position="105"/>
        <end position="125"/>
    </location>
</feature>
<evidence type="ECO:0000256" key="5">
    <source>
        <dbReference type="ARBA" id="ARBA00023136"/>
    </source>
</evidence>
<evidence type="ECO:0000256" key="2">
    <source>
        <dbReference type="ARBA" id="ARBA00009399"/>
    </source>
</evidence>
<name>A0A7L5ALW3_9MICO</name>
<evidence type="ECO:0000259" key="7">
    <source>
        <dbReference type="Pfam" id="PF04138"/>
    </source>
</evidence>
<dbReference type="PANTHER" id="PTHR38459:SF1">
    <property type="entry name" value="PROPHAGE BACTOPRENOL-LINKED GLUCOSE TRANSLOCASE HOMOLOG"/>
    <property type="match status" value="1"/>
</dbReference>
<evidence type="ECO:0000256" key="4">
    <source>
        <dbReference type="ARBA" id="ARBA00022989"/>
    </source>
</evidence>
<dbReference type="RefSeq" id="WP_236966578.1">
    <property type="nucleotide sequence ID" value="NZ_CP017146.1"/>
</dbReference>
<dbReference type="EMBL" id="CP017146">
    <property type="protein sequence ID" value="QHO70815.1"/>
    <property type="molecule type" value="Genomic_DNA"/>
</dbReference>
<dbReference type="InterPro" id="IPR051401">
    <property type="entry name" value="GtrA_CellWall_Glycosyl"/>
</dbReference>
<keyword evidence="4 6" id="KW-1133">Transmembrane helix</keyword>
<protein>
    <recommendedName>
        <fullName evidence="7">GtrA/DPMS transmembrane domain-containing protein</fullName>
    </recommendedName>
</protein>
<evidence type="ECO:0000313" key="8">
    <source>
        <dbReference type="EMBL" id="QHO70815.1"/>
    </source>
</evidence>
<evidence type="ECO:0000256" key="6">
    <source>
        <dbReference type="SAM" id="Phobius"/>
    </source>
</evidence>
<evidence type="ECO:0000256" key="3">
    <source>
        <dbReference type="ARBA" id="ARBA00022692"/>
    </source>
</evidence>
<feature type="domain" description="GtrA/DPMS transmembrane" evidence="7">
    <location>
        <begin position="15"/>
        <end position="131"/>
    </location>
</feature>
<sequence length="142" mass="15606">MPALLDRLLADERARFIVIGGINTVVAYGLFAAFEAAFGGRYLLSLLLSYLIATMLAFVLHRRFTFAVTGRARIVVDLLRFESVYVVMLAANAVLLPVLVELAGWSSLAAQAAIVVVTTIMSYLGHKFFSFRRPRPRARGGV</sequence>
<feature type="transmembrane region" description="Helical" evidence="6">
    <location>
        <begin position="81"/>
        <end position="99"/>
    </location>
</feature>
<dbReference type="GO" id="GO:0005886">
    <property type="term" value="C:plasma membrane"/>
    <property type="evidence" value="ECO:0007669"/>
    <property type="project" value="TreeGrafter"/>
</dbReference>
<accession>A0A7L5ALW3</accession>
<dbReference type="Pfam" id="PF04138">
    <property type="entry name" value="GtrA_DPMS_TM"/>
    <property type="match status" value="1"/>
</dbReference>
<dbReference type="Proteomes" id="UP000464507">
    <property type="component" value="Chromosome"/>
</dbReference>
<keyword evidence="9" id="KW-1185">Reference proteome</keyword>
<feature type="transmembrane region" description="Helical" evidence="6">
    <location>
        <begin position="40"/>
        <end position="60"/>
    </location>
</feature>
<keyword evidence="3 6" id="KW-0812">Transmembrane</keyword>
<comment type="similarity">
    <text evidence="2">Belongs to the GtrA family.</text>
</comment>
<dbReference type="PANTHER" id="PTHR38459">
    <property type="entry name" value="PROPHAGE BACTOPRENOL-LINKED GLUCOSE TRANSLOCASE HOMOLOG"/>
    <property type="match status" value="1"/>
</dbReference>
<comment type="subcellular location">
    <subcellularLocation>
        <location evidence="1">Membrane</location>
        <topology evidence="1">Multi-pass membrane protein</topology>
    </subcellularLocation>
</comment>
<organism evidence="8 9">
    <name type="scientific">Marisediminicola antarctica</name>
    <dbReference type="NCBI Taxonomy" id="674079"/>
    <lineage>
        <taxon>Bacteria</taxon>
        <taxon>Bacillati</taxon>
        <taxon>Actinomycetota</taxon>
        <taxon>Actinomycetes</taxon>
        <taxon>Micrococcales</taxon>
        <taxon>Microbacteriaceae</taxon>
        <taxon>Marisediminicola</taxon>
    </lineage>
</organism>
<dbReference type="KEGG" id="mant:BHD05_15340"/>